<accession>A0A7J7ZWK5</accession>
<dbReference type="EMBL" id="JABWUV010000002">
    <property type="protein sequence ID" value="KAF6378682.1"/>
    <property type="molecule type" value="Genomic_DNA"/>
</dbReference>
<evidence type="ECO:0000313" key="2">
    <source>
        <dbReference type="EMBL" id="KAF6378682.1"/>
    </source>
</evidence>
<proteinExistence type="predicted"/>
<organism evidence="2 3">
    <name type="scientific">Myotis myotis</name>
    <name type="common">Greater mouse-eared bat</name>
    <name type="synonym">Vespertilio myotis</name>
    <dbReference type="NCBI Taxonomy" id="51298"/>
    <lineage>
        <taxon>Eukaryota</taxon>
        <taxon>Metazoa</taxon>
        <taxon>Chordata</taxon>
        <taxon>Craniata</taxon>
        <taxon>Vertebrata</taxon>
        <taxon>Euteleostomi</taxon>
        <taxon>Mammalia</taxon>
        <taxon>Eutheria</taxon>
        <taxon>Laurasiatheria</taxon>
        <taxon>Chiroptera</taxon>
        <taxon>Yangochiroptera</taxon>
        <taxon>Vespertilionidae</taxon>
        <taxon>Myotis</taxon>
    </lineage>
</organism>
<evidence type="ECO:0000256" key="1">
    <source>
        <dbReference type="SAM" id="MobiDB-lite"/>
    </source>
</evidence>
<feature type="compositionally biased region" description="Polar residues" evidence="1">
    <location>
        <begin position="1"/>
        <end position="10"/>
    </location>
</feature>
<sequence>MPSQEGSTEADTSRPPLSPQLSGQQAPSRVQLGAVPQRAGALHNRRQLRKEDGLVTTCPHSSRCREPGEQARLRPEWTLPFLLQVPGYRRWRWPPRCSWPPLASSGAAAPPASWPGGLVPVASALAAPSVSQVLARWPLVDCGRVGQPSRVREAMHREAAASEDGQWALGSDRPWVCPHPPEDCLTLGRSRNPLRLSLLLWKTG</sequence>
<reference evidence="2 3" key="1">
    <citation type="journal article" date="2020" name="Nature">
        <title>Six reference-quality genomes reveal evolution of bat adaptations.</title>
        <authorList>
            <person name="Jebb D."/>
            <person name="Huang Z."/>
            <person name="Pippel M."/>
            <person name="Hughes G.M."/>
            <person name="Lavrichenko K."/>
            <person name="Devanna P."/>
            <person name="Winkler S."/>
            <person name="Jermiin L.S."/>
            <person name="Skirmuntt E.C."/>
            <person name="Katzourakis A."/>
            <person name="Burkitt-Gray L."/>
            <person name="Ray D.A."/>
            <person name="Sullivan K.A.M."/>
            <person name="Roscito J.G."/>
            <person name="Kirilenko B.M."/>
            <person name="Davalos L.M."/>
            <person name="Corthals A.P."/>
            <person name="Power M.L."/>
            <person name="Jones G."/>
            <person name="Ransome R.D."/>
            <person name="Dechmann D.K.N."/>
            <person name="Locatelli A.G."/>
            <person name="Puechmaille S.J."/>
            <person name="Fedrigo O."/>
            <person name="Jarvis E.D."/>
            <person name="Hiller M."/>
            <person name="Vernes S.C."/>
            <person name="Myers E.W."/>
            <person name="Teeling E.C."/>
        </authorList>
    </citation>
    <scope>NUCLEOTIDE SEQUENCE [LARGE SCALE GENOMIC DNA]</scope>
    <source>
        <strain evidence="2">MMyoMyo1</strain>
        <tissue evidence="2">Flight muscle</tissue>
    </source>
</reference>
<dbReference type="AlphaFoldDB" id="A0A7J7ZWK5"/>
<protein>
    <submittedName>
        <fullName evidence="2">Uncharacterized protein</fullName>
    </submittedName>
</protein>
<name>A0A7J7ZWK5_MYOMY</name>
<feature type="compositionally biased region" description="Polar residues" evidence="1">
    <location>
        <begin position="19"/>
        <end position="28"/>
    </location>
</feature>
<feature type="region of interest" description="Disordered" evidence="1">
    <location>
        <begin position="1"/>
        <end position="52"/>
    </location>
</feature>
<gene>
    <name evidence="2" type="ORF">mMyoMyo1_009610</name>
</gene>
<dbReference type="Proteomes" id="UP000527355">
    <property type="component" value="Unassembled WGS sequence"/>
</dbReference>
<comment type="caution">
    <text evidence="2">The sequence shown here is derived from an EMBL/GenBank/DDBJ whole genome shotgun (WGS) entry which is preliminary data.</text>
</comment>
<evidence type="ECO:0000313" key="3">
    <source>
        <dbReference type="Proteomes" id="UP000527355"/>
    </source>
</evidence>
<keyword evidence="3" id="KW-1185">Reference proteome</keyword>